<dbReference type="InterPro" id="IPR002018">
    <property type="entry name" value="CarbesteraseB"/>
</dbReference>
<dbReference type="InterPro" id="IPR029058">
    <property type="entry name" value="AB_hydrolase_fold"/>
</dbReference>
<dbReference type="WBParaSite" id="Csp11.Scaffold601.g5431.t2">
    <property type="protein sequence ID" value="Csp11.Scaffold601.g5431.t2"/>
    <property type="gene ID" value="Csp11.Scaffold601.g5431"/>
</dbReference>
<keyword evidence="6" id="KW-1185">Reference proteome</keyword>
<evidence type="ECO:0000256" key="1">
    <source>
        <dbReference type="ARBA" id="ARBA00005964"/>
    </source>
</evidence>
<sequence length="579" mass="65402">MGGHLSNLKPEPHTVPYLASCGPVRGNVYRHGDKSVDGFLGIPYAKPPIGELRFKKPVLSEVWNETKDCTQYGPRCPSSGMFYENIDLKNQDVPDEENCLTLNVFRPNWQSKEYIKRPVMVFIHGGGFELCASRDYCDNSLSGTLPLKDIVLVTINYRLGALGFFSTGDENCKGNFGLWDQTLALKWVQKHIKSFGGDPNNVTIFGQSAGGASVDLLSLSPHSRGFLYSQFRLVFMKVYFVPDLFHKFIPMSGNAHVPFAIRTSSNQAKVSLEYAKNKGFMGSGIQLIPSILIGVQFIFLGSSELFVFTKSLPTQKLLERTGFEHSSSGMVSFGPNLDGDFFPEPLDKLRHESSKKPTMIGMTEHEGLLFAFTDPNFTTADEILKKRIASEYKEDVMENSDSFHQKVFEYYTNYNSENNEKKLVAYTGDSIFNSGVLLAVESLAQHGNSVYFYVFDYCNPEGFGVLNGILPFKVPTHCTELRYIVGEGVYSKFDPDEQDLKMMEYMTTVFSNFAKYGNPNHVGSMKWEKYEIGHGERHFHITSTENEMREEFHGGRCQFLKQTSKENKSYQNVFFGKNI</sequence>
<dbReference type="InterPro" id="IPR019826">
    <property type="entry name" value="Carboxylesterase_B_AS"/>
</dbReference>
<dbReference type="Gene3D" id="3.40.50.1820">
    <property type="entry name" value="alpha/beta hydrolase"/>
    <property type="match status" value="1"/>
</dbReference>
<keyword evidence="3 4" id="KW-0378">Hydrolase</keyword>
<evidence type="ECO:0000256" key="3">
    <source>
        <dbReference type="ARBA" id="ARBA00022801"/>
    </source>
</evidence>
<dbReference type="STRING" id="1561998.A0A1I7TFI5"/>
<reference evidence="7" key="1">
    <citation type="submission" date="2016-11" db="UniProtKB">
        <authorList>
            <consortium name="WormBaseParasite"/>
        </authorList>
    </citation>
    <scope>IDENTIFICATION</scope>
</reference>
<evidence type="ECO:0000256" key="2">
    <source>
        <dbReference type="ARBA" id="ARBA00022487"/>
    </source>
</evidence>
<dbReference type="GO" id="GO:0052689">
    <property type="term" value="F:carboxylic ester hydrolase activity"/>
    <property type="evidence" value="ECO:0007669"/>
    <property type="project" value="UniProtKB-KW"/>
</dbReference>
<dbReference type="AlphaFoldDB" id="A0A1I7TFI5"/>
<protein>
    <recommendedName>
        <fullName evidence="4">Carboxylic ester hydrolase</fullName>
        <ecNumber evidence="4">3.1.1.-</ecNumber>
    </recommendedName>
</protein>
<keyword evidence="2" id="KW-0719">Serine esterase</keyword>
<evidence type="ECO:0000313" key="6">
    <source>
        <dbReference type="Proteomes" id="UP000095282"/>
    </source>
</evidence>
<dbReference type="PROSITE" id="PS00122">
    <property type="entry name" value="CARBOXYLESTERASE_B_1"/>
    <property type="match status" value="1"/>
</dbReference>
<comment type="similarity">
    <text evidence="1 4">Belongs to the type-B carboxylesterase/lipase family.</text>
</comment>
<dbReference type="Pfam" id="PF00135">
    <property type="entry name" value="COesterase"/>
    <property type="match status" value="1"/>
</dbReference>
<dbReference type="PANTHER" id="PTHR45029">
    <property type="entry name" value="CARBOXYLIC ESTER HYDROLASE-RELATED"/>
    <property type="match status" value="1"/>
</dbReference>
<name>A0A1I7TFI5_9PELO</name>
<organism evidence="6 7">
    <name type="scientific">Caenorhabditis tropicalis</name>
    <dbReference type="NCBI Taxonomy" id="1561998"/>
    <lineage>
        <taxon>Eukaryota</taxon>
        <taxon>Metazoa</taxon>
        <taxon>Ecdysozoa</taxon>
        <taxon>Nematoda</taxon>
        <taxon>Chromadorea</taxon>
        <taxon>Rhabditida</taxon>
        <taxon>Rhabditina</taxon>
        <taxon>Rhabditomorpha</taxon>
        <taxon>Rhabditoidea</taxon>
        <taxon>Rhabditidae</taxon>
        <taxon>Peloderinae</taxon>
        <taxon>Caenorhabditis</taxon>
    </lineage>
</organism>
<dbReference type="InterPro" id="IPR043187">
    <property type="entry name" value="CM06B1-like"/>
</dbReference>
<evidence type="ECO:0000259" key="5">
    <source>
        <dbReference type="Pfam" id="PF00135"/>
    </source>
</evidence>
<feature type="domain" description="Carboxylesterase type B" evidence="5">
    <location>
        <begin position="19"/>
        <end position="559"/>
    </location>
</feature>
<dbReference type="Proteomes" id="UP000095282">
    <property type="component" value="Unplaced"/>
</dbReference>
<evidence type="ECO:0000313" key="7">
    <source>
        <dbReference type="WBParaSite" id="Csp11.Scaffold601.g5431.t2"/>
    </source>
</evidence>
<proteinExistence type="inferred from homology"/>
<dbReference type="PANTHER" id="PTHR45029:SF4">
    <property type="entry name" value="CARBOXYLIC ESTER HYDROLASE"/>
    <property type="match status" value="1"/>
</dbReference>
<evidence type="ECO:0000256" key="4">
    <source>
        <dbReference type="RuleBase" id="RU361235"/>
    </source>
</evidence>
<dbReference type="EC" id="3.1.1.-" evidence="4"/>
<accession>A0A1I7TFI5</accession>
<dbReference type="SUPFAM" id="SSF53474">
    <property type="entry name" value="alpha/beta-Hydrolases"/>
    <property type="match status" value="1"/>
</dbReference>